<evidence type="ECO:0000256" key="2">
    <source>
        <dbReference type="ARBA" id="ARBA00001956"/>
    </source>
</evidence>
<dbReference type="PANTHER" id="PTHR45833:SF1">
    <property type="entry name" value="METHIONINE SYNTHASE"/>
    <property type="match status" value="1"/>
</dbReference>
<comment type="cofactor">
    <cofactor evidence="1 19">
        <name>Zn(2+)</name>
        <dbReference type="ChEBI" id="CHEBI:29105"/>
    </cofactor>
</comment>
<feature type="binding site" evidence="19">
    <location>
        <position position="298"/>
    </location>
    <ligand>
        <name>Zn(2+)</name>
        <dbReference type="ChEBI" id="CHEBI:29105"/>
    </ligand>
</feature>
<dbReference type="InterPro" id="IPR011992">
    <property type="entry name" value="EF-hand-dom_pair"/>
</dbReference>
<feature type="transmembrane region" description="Helical" evidence="22">
    <location>
        <begin position="2448"/>
        <end position="2467"/>
    </location>
</feature>
<dbReference type="FunFam" id="1.10.1240.10:FF:000001">
    <property type="entry name" value="Methionine synthase"/>
    <property type="match status" value="1"/>
</dbReference>
<dbReference type="Proteomes" id="UP001178507">
    <property type="component" value="Unassembled WGS sequence"/>
</dbReference>
<dbReference type="NCBIfam" id="NF007024">
    <property type="entry name" value="PRK09490.1"/>
    <property type="match status" value="1"/>
</dbReference>
<evidence type="ECO:0000256" key="15">
    <source>
        <dbReference type="ARBA" id="ARBA00023167"/>
    </source>
</evidence>
<feature type="region of interest" description="Disordered" evidence="21">
    <location>
        <begin position="2213"/>
        <end position="2232"/>
    </location>
</feature>
<accession>A0AA36JHY3</accession>
<feature type="domain" description="B12-binding" evidence="27">
    <location>
        <begin position="1477"/>
        <end position="1612"/>
    </location>
</feature>
<keyword evidence="7" id="KW-0028">Amino-acid biosynthesis</keyword>
<feature type="transmembrane region" description="Helical" evidence="22">
    <location>
        <begin position="2487"/>
        <end position="2515"/>
    </location>
</feature>
<dbReference type="SUPFAM" id="SSF82282">
    <property type="entry name" value="Homocysteine S-methyltransferase"/>
    <property type="match status" value="2"/>
</dbReference>
<feature type="domain" description="Hcy-binding" evidence="24">
    <location>
        <begin position="1"/>
        <end position="312"/>
    </location>
</feature>
<dbReference type="InterPro" id="IPR004223">
    <property type="entry name" value="VitB12-dep_Met_synth_activ_dom"/>
</dbReference>
<dbReference type="InterPro" id="IPR036589">
    <property type="entry name" value="HCY_dom_sf"/>
</dbReference>
<evidence type="ECO:0000259" key="26">
    <source>
        <dbReference type="PROSITE" id="PS50974"/>
    </source>
</evidence>
<dbReference type="InterPro" id="IPR002048">
    <property type="entry name" value="EF_hand_dom"/>
</dbReference>
<comment type="caution">
    <text evidence="29">The sequence shown here is derived from an EMBL/GenBank/DDBJ whole genome shotgun (WGS) entry which is preliminary data.</text>
</comment>
<keyword evidence="12" id="KW-0677">Repeat</keyword>
<dbReference type="InterPro" id="IPR036594">
    <property type="entry name" value="Meth_synthase_dom"/>
</dbReference>
<dbReference type="GO" id="GO:0005829">
    <property type="term" value="C:cytosol"/>
    <property type="evidence" value="ECO:0007669"/>
    <property type="project" value="TreeGrafter"/>
</dbReference>
<dbReference type="GO" id="GO:0008270">
    <property type="term" value="F:zinc ion binding"/>
    <property type="evidence" value="ECO:0007669"/>
    <property type="project" value="InterPro"/>
</dbReference>
<feature type="compositionally biased region" description="Low complexity" evidence="21">
    <location>
        <begin position="2243"/>
        <end position="2267"/>
    </location>
</feature>
<keyword evidence="22" id="KW-0812">Transmembrane</keyword>
<dbReference type="PANTHER" id="PTHR45833">
    <property type="entry name" value="METHIONINE SYNTHASE"/>
    <property type="match status" value="1"/>
</dbReference>
<dbReference type="GO" id="GO:0005509">
    <property type="term" value="F:calcium ion binding"/>
    <property type="evidence" value="ECO:0007669"/>
    <property type="project" value="InterPro"/>
</dbReference>
<keyword evidence="30" id="KW-1185">Reference proteome</keyword>
<name>A0AA36JHY3_9DINO</name>
<keyword evidence="14" id="KW-0106">Calcium</keyword>
<dbReference type="NCBIfam" id="TIGR02082">
    <property type="entry name" value="metH"/>
    <property type="match status" value="1"/>
</dbReference>
<dbReference type="Pfam" id="PF02965">
    <property type="entry name" value="Met_synt_B12"/>
    <property type="match status" value="1"/>
</dbReference>
<dbReference type="InterPro" id="IPR003759">
    <property type="entry name" value="Cbl-bd_cap"/>
</dbReference>
<evidence type="ECO:0000256" key="11">
    <source>
        <dbReference type="ARBA" id="ARBA00022723"/>
    </source>
</evidence>
<dbReference type="InterPro" id="IPR018247">
    <property type="entry name" value="EF_Hand_1_Ca_BS"/>
</dbReference>
<dbReference type="Gene3D" id="1.10.288.10">
    <property type="entry name" value="Cobalamin-dependent Methionine Synthase, domain 2"/>
    <property type="match status" value="1"/>
</dbReference>
<feature type="binding site" evidence="19">
    <location>
        <position position="297"/>
    </location>
    <ligand>
        <name>Zn(2+)</name>
        <dbReference type="ChEBI" id="CHEBI:29105"/>
    </ligand>
</feature>
<feature type="region of interest" description="Disordered" evidence="21">
    <location>
        <begin position="2242"/>
        <end position="2280"/>
    </location>
</feature>
<dbReference type="SUPFAM" id="SSF51717">
    <property type="entry name" value="Dihydropteroate synthetase-like"/>
    <property type="match status" value="2"/>
</dbReference>
<feature type="domain" description="EF-hand" evidence="23">
    <location>
        <begin position="2084"/>
        <end position="2119"/>
    </location>
</feature>
<evidence type="ECO:0000259" key="27">
    <source>
        <dbReference type="PROSITE" id="PS51332"/>
    </source>
</evidence>
<evidence type="ECO:0000259" key="28">
    <source>
        <dbReference type="PROSITE" id="PS51337"/>
    </source>
</evidence>
<feature type="domain" description="Hcy-binding" evidence="24">
    <location>
        <begin position="709"/>
        <end position="1038"/>
    </location>
</feature>
<feature type="binding site" evidence="19">
    <location>
        <position position="1024"/>
    </location>
    <ligand>
        <name>Zn(2+)</name>
        <dbReference type="ChEBI" id="CHEBI:29105"/>
    </ligand>
</feature>
<dbReference type="CDD" id="cd00051">
    <property type="entry name" value="EFh"/>
    <property type="match status" value="1"/>
</dbReference>
<evidence type="ECO:0000256" key="10">
    <source>
        <dbReference type="ARBA" id="ARBA00022691"/>
    </source>
</evidence>
<dbReference type="SMART" id="SM00054">
    <property type="entry name" value="EFh"/>
    <property type="match status" value="3"/>
</dbReference>
<feature type="compositionally biased region" description="Polar residues" evidence="21">
    <location>
        <begin position="2723"/>
        <end position="2738"/>
    </location>
</feature>
<evidence type="ECO:0000256" key="16">
    <source>
        <dbReference type="ARBA" id="ARBA00023285"/>
    </source>
</evidence>
<dbReference type="NCBIfam" id="NF047767">
    <property type="entry name" value="LBF_2804_fam"/>
    <property type="match status" value="1"/>
</dbReference>
<dbReference type="GO" id="GO:0032259">
    <property type="term" value="P:methylation"/>
    <property type="evidence" value="ECO:0007669"/>
    <property type="project" value="UniProtKB-KW"/>
</dbReference>
<evidence type="ECO:0000256" key="6">
    <source>
        <dbReference type="ARBA" id="ARBA00022603"/>
    </source>
</evidence>
<protein>
    <recommendedName>
        <fullName evidence="5">methionine synthase</fullName>
        <ecNumber evidence="5">2.1.1.13</ecNumber>
    </recommendedName>
    <alternativeName>
        <fullName evidence="18">5-methyltetrahydrofolate--homocysteine methyltransferase</fullName>
    </alternativeName>
    <alternativeName>
        <fullName evidence="17">Vitamin-B12 dependent methionine synthase</fullName>
    </alternativeName>
</protein>
<dbReference type="SUPFAM" id="SSF52242">
    <property type="entry name" value="Cobalamin (vitamin B12)-binding domain"/>
    <property type="match status" value="1"/>
</dbReference>
<dbReference type="GO" id="GO:0050667">
    <property type="term" value="P:homocysteine metabolic process"/>
    <property type="evidence" value="ECO:0007669"/>
    <property type="project" value="TreeGrafter"/>
</dbReference>
<dbReference type="PROSITE" id="PS51337">
    <property type="entry name" value="B12_BINDING_NTER"/>
    <property type="match status" value="1"/>
</dbReference>
<proteinExistence type="inferred from homology"/>
<dbReference type="Gene3D" id="1.10.1240.10">
    <property type="entry name" value="Methionine synthase domain"/>
    <property type="match status" value="1"/>
</dbReference>
<evidence type="ECO:0000259" key="24">
    <source>
        <dbReference type="PROSITE" id="PS50970"/>
    </source>
</evidence>
<dbReference type="PROSITE" id="PS50974">
    <property type="entry name" value="ADOMET_ACTIVATION"/>
    <property type="match status" value="1"/>
</dbReference>
<keyword evidence="10" id="KW-0949">S-adenosyl-L-methionine</keyword>
<gene>
    <name evidence="29" type="ORF">EVOR1521_LOCUS28488</name>
</gene>
<evidence type="ECO:0000256" key="21">
    <source>
        <dbReference type="SAM" id="MobiDB-lite"/>
    </source>
</evidence>
<dbReference type="EC" id="2.1.1.13" evidence="5"/>
<dbReference type="PROSITE" id="PS00018">
    <property type="entry name" value="EF_HAND_1"/>
    <property type="match status" value="2"/>
</dbReference>
<dbReference type="Gene3D" id="1.10.238.10">
    <property type="entry name" value="EF-hand"/>
    <property type="match status" value="1"/>
</dbReference>
<dbReference type="InterPro" id="IPR011822">
    <property type="entry name" value="MetH"/>
</dbReference>
<dbReference type="FunFam" id="3.20.20.20:FF:000002">
    <property type="entry name" value="Methionine synthase"/>
    <property type="match status" value="2"/>
</dbReference>
<evidence type="ECO:0000313" key="29">
    <source>
        <dbReference type="EMBL" id="CAJ1406548.1"/>
    </source>
</evidence>
<dbReference type="Pfam" id="PF00809">
    <property type="entry name" value="Pterin_bind"/>
    <property type="match status" value="2"/>
</dbReference>
<comment type="similarity">
    <text evidence="4">Belongs to the vitamin-B12 dependent methionine synthase family.</text>
</comment>
<keyword evidence="9 20" id="KW-0808">Transferase</keyword>
<dbReference type="InterPro" id="IPR037010">
    <property type="entry name" value="VitB12-dep_Met_synth_activ_sf"/>
</dbReference>
<evidence type="ECO:0000256" key="14">
    <source>
        <dbReference type="ARBA" id="ARBA00022837"/>
    </source>
</evidence>
<evidence type="ECO:0000256" key="20">
    <source>
        <dbReference type="PROSITE-ProRule" id="PRU00346"/>
    </source>
</evidence>
<feature type="domain" description="B12-binding N-terminal" evidence="28">
    <location>
        <begin position="1370"/>
        <end position="1464"/>
    </location>
</feature>
<feature type="domain" description="EF-hand" evidence="23">
    <location>
        <begin position="2006"/>
        <end position="2041"/>
    </location>
</feature>
<dbReference type="Gene3D" id="3.40.50.280">
    <property type="entry name" value="Cobalamin-binding domain"/>
    <property type="match status" value="1"/>
</dbReference>
<evidence type="ECO:0000256" key="19">
    <source>
        <dbReference type="PROSITE-ProRule" id="PRU00333"/>
    </source>
</evidence>
<keyword evidence="13 19" id="KW-0862">Zinc</keyword>
<dbReference type="GO" id="GO:0008705">
    <property type="term" value="F:methionine synthase activity"/>
    <property type="evidence" value="ECO:0007669"/>
    <property type="project" value="UniProtKB-EC"/>
</dbReference>
<dbReference type="GO" id="GO:0031419">
    <property type="term" value="F:cobalamin binding"/>
    <property type="evidence" value="ECO:0007669"/>
    <property type="project" value="UniProtKB-KW"/>
</dbReference>
<keyword evidence="16" id="KW-0170">Cobalt</keyword>
<keyword evidence="6 20" id="KW-0489">Methyltransferase</keyword>
<dbReference type="Gene3D" id="3.20.20.330">
    <property type="entry name" value="Homocysteine-binding-like domain"/>
    <property type="match status" value="2"/>
</dbReference>
<dbReference type="InterPro" id="IPR036724">
    <property type="entry name" value="Cobalamin-bd_sf"/>
</dbReference>
<dbReference type="SUPFAM" id="SSF47473">
    <property type="entry name" value="EF-hand"/>
    <property type="match status" value="1"/>
</dbReference>
<evidence type="ECO:0000256" key="1">
    <source>
        <dbReference type="ARBA" id="ARBA00001947"/>
    </source>
</evidence>
<evidence type="ECO:0000256" key="22">
    <source>
        <dbReference type="SAM" id="Phobius"/>
    </source>
</evidence>
<keyword evidence="11 19" id="KW-0479">Metal-binding</keyword>
<evidence type="ECO:0000259" key="25">
    <source>
        <dbReference type="PROSITE" id="PS50972"/>
    </source>
</evidence>
<feature type="region of interest" description="Disordered" evidence="21">
    <location>
        <begin position="1973"/>
        <end position="2003"/>
    </location>
</feature>
<evidence type="ECO:0000256" key="12">
    <source>
        <dbReference type="ARBA" id="ARBA00022737"/>
    </source>
</evidence>
<dbReference type="Pfam" id="PF02574">
    <property type="entry name" value="S-methyl_trans"/>
    <property type="match status" value="2"/>
</dbReference>
<sequence length="2883" mass="318346">MGTRIQAEQLEEADYRGDRFKDFAEKDANGIPVSLKGNNDLLIFSKPDMIKDIHKEYFLAGSDICETNTFNGTTVSQGEYKMQAVVHEMNKKGAELAKKAAAEVTKQEPHKPRFVAGAVGPTSRTLSVSPSVEDPSFRNVTWDELVTTYKEQVSGLVDGGVDLLMIETVFDTQNCKAAIYAVDEYFRETKKEKLPVMLSATIVDNSGRTLSGQTIEAFYISVKHANPFTVGINCALGAAQMKGFYNKLAEMNSGWCHVYPNAGLPNAMGGYDEDPEIFSTNILDYAKDGILNFVGGCCGTFPSHIAAVCKKVKDCPVRKLPELPKYPTMVLSGLEPREVNKDTGFQWVGERCNLMGSAKFKKLVDAYKWDEALEVCVAQCEKKSDILDFNFDSDLIDGQSAMSKFMKLCVTEPTIARLPFMIDSSKWPVVEEGLKCVQGKCIVNSISLKPGEEEFLKHADACMRYGAAVVIMAFDEKGQAATFEDKIRICQRSYKLLRQKLDFPPEDIIFDCNVLTIATGLPEHNGYAIDFINAVAEIKRTCPCVSFSGGLSNLSFSFRGLNSLRDAMHSIFLYYAVPKGLNMSIVNPGALPRYSDIDAHTRKLAEEVILNKSADGNHVERFLEFAEQVKNPPAAAPAGPRLKIEKSTPEQQVEFLRSLKETVSCEAEHILPKKGCARVDPCRVQGPAETQKVAQKIIEGKTPTPTEVVNYFNNELKKRICFLDGGMGTRIQAEQLEEADYRGDRFKDFAEKDANGIPVSLKGNNDLLIFSKPDMIKDIHKEYFMAGSDICETNTFNGTTVSQGEYKMQAVVHEMNKKGAELAKKAAAEVTKQEPHKPRFVAGAVGPTSRTLSVSPSVEDPSFRNVTWDELVTTYKEQVSGLVDGGVDLLMIETVFDTQNCKAAIYAVDEYFRETKKEKLPVMLSATIVDNSGRTLSGQTIEAFYISVKHANPFTVGINCALGAAQMKGFYNKLAEMNSGWCHVYPNAGLPNAMGGYDEDPEIFSANILDYAKDGILNFVGGCCGTFPSHIAAVCKKVKDCPVRKLPELPKYPTMVLSGLEPREVNKDTGFQWVGERCNLMGSAKFKKLVDAYKWDEALEVCVAQCEKKSDILDFNFDSDLIDGQSAMSKFMKLCVTEPTIARLPFMIDSSKWPVVEEGLKCVQGKCIVNSISLKPGEEEFLKHADACMRYGAAVVIMAFDEKGQAATFEDKIRICQRSYRVLRENLDFPPEDIIFDCNVLTIATGLPEHNGYAIDFINAVAEIKRTCPCVSFSGGLSNLSFSFRGLNSLRDAMHSIFLYHAVPKGLNMSIVNPGALPRYEDIDAHTRKLTEEVILNKSADGKHVERFLEYAEEVKKPAATGPAAGPAASKDAWREGTYVERLHHGLIQGIDKFIEQDTEEARAALNVPLHVIEGPLMQGMGIIGDLFGAGKMFLPQVIKSARVMKKAVAYLTPYMEEEKRLAALQAGEDPDQPKYNGVVLMATVKGDVHDIGKNIVGVVLGCNNYKVIDMGVMVPCENILDKAIEEKVDVVGLSGLITPSLDEMQYVAEQMKKRNMKLPLMIGGATTSKRHTAVKLATKYQNGVIHVLDASRSCTVVSALLSEDKQTYLSEITEEYNEIREEYYATLIDKKWKTLADAQKKKPTLDWAKLPPAPKFVGNMCLKDHPIDEIMEYIDWTPFFQVYQLRGKYPNRDYPHIFKDARVGPEATKLFAEAKEMLAWIVKEGLLKCSGVIGIHPANSVGDDIEVYTNENRDTVACKFYGLRQQLDMGESTYWCQGDFVAPKEVGPDYIAAFACTGGIGCHEQRKKFEDKGEIDQAILLEAVADRLAEAFAELIHLKIRTTLWGYTPDEKLSLEEMLKVKYQGIRPAPGYPSQPDHREKKTMWDLLDVDRLTDNKLELTESYMMMPSASVSALVFAHPEAKYFSVGQVNKDQVESYAARRCETGVEDTERWLGSTVLGYEKRCASAHGTGTRPGWTKSVGRCPESEPTPEVAMPSTPNNTTRRKSILVTEALDIIDQDNSGDLGIDEVGTLLAAMGMNGTDAEHVLSVVFDGCSATSHTAVTDAILMFTSVGERELEAMLNRVAMFQKAFRKIDVNGDSKLKLNEVVWMMESLSIDKKLAADLMAFLDEDDSGDVTWVEFVRGVSNGQFHVLFPEITLEALVAIPSSLRTHKIIGAEEEAEAINNLPVVEKSLYWMLSFMYGRSAPPVIADEDESNPSSPDSCLSPNIRPSMIAGLMQQSATDDGSGLGSSSSSSDSEDTTSTSDSDHNANTNLALELPSMVRSQKDRSAVVIVRKDAKDPQQAQLAKVRRGKNPVVVTRKFAKNPDAVQTALVQPKLPVDLAVARPVRSPPHLAMPRPAFQEPDAEQPQKQVQFSPSLQQPSRMGRRQSVVGAMTNMLQGWKFGTKQPTMSLADAVSSMRSMEVKEKNKAHVLTEAKRTAMWRCAYGAVLAGILAGVGAAFFAQALNDFTSTIVDEEEDWLAWTTIACTFSLIWSLAEMVVCCVAALVAAVKMTRICGILLVPMDKERAILAGSLARAALELGHPRVRTFGIDPHKRASKFLLLLYALIYMGSRGITKFVIKLVVKKVAPRTLLKFMEMAPLVIEILINVLFNCVTVRYAMNEVIVCALGPSATVEVTSQLIKGHRKGRDVEEPLSDELKLLALRAVGVSITYKMQMHPNSRCLLDYVVELFVDEGFVRRAKANHGHMMAEAQLRQAKSGRSAQKTKSKGTASTEGGWCKGCCGSAAQKEEPAESLHEELAELGLDDEDLFFDGLAVLDHRDALFACSMLFLALMLDGRIGGSDWAFIERAARTVEPPLKAKWLSAVHLMNIYCSGRQMTCELFHDIFESSMDGEASSATCCDFFSGGMRSVTEYSNCC</sequence>
<keyword evidence="8" id="KW-0846">Cobalamin</keyword>
<dbReference type="InterPro" id="IPR050554">
    <property type="entry name" value="Met_Synthase/Corrinoid"/>
</dbReference>
<dbReference type="Pfam" id="PF02607">
    <property type="entry name" value="B12-binding_2"/>
    <property type="match status" value="1"/>
</dbReference>
<dbReference type="InterPro" id="IPR000489">
    <property type="entry name" value="Pterin-binding_dom"/>
</dbReference>
<evidence type="ECO:0000256" key="17">
    <source>
        <dbReference type="ARBA" id="ARBA00030163"/>
    </source>
</evidence>
<evidence type="ECO:0000256" key="13">
    <source>
        <dbReference type="ARBA" id="ARBA00022833"/>
    </source>
</evidence>
<comment type="cofactor">
    <cofactor evidence="2">
        <name>methylcob(III)alamin</name>
        <dbReference type="ChEBI" id="CHEBI:28115"/>
    </cofactor>
</comment>
<evidence type="ECO:0000256" key="9">
    <source>
        <dbReference type="ARBA" id="ARBA00022679"/>
    </source>
</evidence>
<feature type="binding site" evidence="19">
    <location>
        <position position="1023"/>
    </location>
    <ligand>
        <name>Zn(2+)</name>
        <dbReference type="ChEBI" id="CHEBI:29105"/>
    </ligand>
</feature>
<dbReference type="FunFam" id="3.40.50.280:FF:000001">
    <property type="entry name" value="Methionine synthase"/>
    <property type="match status" value="1"/>
</dbReference>
<evidence type="ECO:0000259" key="23">
    <source>
        <dbReference type="PROSITE" id="PS50222"/>
    </source>
</evidence>
<dbReference type="CDD" id="cd02069">
    <property type="entry name" value="methionine_synthase_B12_BD"/>
    <property type="match status" value="1"/>
</dbReference>
<evidence type="ECO:0000256" key="5">
    <source>
        <dbReference type="ARBA" id="ARBA00012032"/>
    </source>
</evidence>
<dbReference type="InterPro" id="IPR011005">
    <property type="entry name" value="Dihydropteroate_synth-like_sf"/>
</dbReference>
<dbReference type="PROSITE" id="PS50222">
    <property type="entry name" value="EF_HAND_2"/>
    <property type="match status" value="2"/>
</dbReference>
<feature type="binding site" evidence="19">
    <location>
        <position position="960"/>
    </location>
    <ligand>
        <name>Zn(2+)</name>
        <dbReference type="ChEBI" id="CHEBI:29105"/>
    </ligand>
</feature>
<evidence type="ECO:0000313" key="30">
    <source>
        <dbReference type="Proteomes" id="UP001178507"/>
    </source>
</evidence>
<dbReference type="PROSITE" id="PS50970">
    <property type="entry name" value="HCY"/>
    <property type="match status" value="2"/>
</dbReference>
<feature type="domain" description="Pterin-binding" evidence="25">
    <location>
        <begin position="1071"/>
        <end position="1332"/>
    </location>
</feature>
<feature type="domain" description="AdoMet activation" evidence="26">
    <location>
        <begin position="1627"/>
        <end position="1964"/>
    </location>
</feature>
<dbReference type="Gene3D" id="3.10.196.10">
    <property type="entry name" value="Vitamin B12-dependent methionine synthase, activation domain"/>
    <property type="match status" value="1"/>
</dbReference>
<evidence type="ECO:0000256" key="8">
    <source>
        <dbReference type="ARBA" id="ARBA00022628"/>
    </source>
</evidence>
<organism evidence="29 30">
    <name type="scientific">Effrenium voratum</name>
    <dbReference type="NCBI Taxonomy" id="2562239"/>
    <lineage>
        <taxon>Eukaryota</taxon>
        <taxon>Sar</taxon>
        <taxon>Alveolata</taxon>
        <taxon>Dinophyceae</taxon>
        <taxon>Suessiales</taxon>
        <taxon>Symbiodiniaceae</taxon>
        <taxon>Effrenium</taxon>
    </lineage>
</organism>
<keyword evidence="22" id="KW-0472">Membrane</keyword>
<dbReference type="InterPro" id="IPR006158">
    <property type="entry name" value="Cobalamin-bd"/>
</dbReference>
<dbReference type="InterPro" id="IPR033706">
    <property type="entry name" value="Met_synthase_B12-bd"/>
</dbReference>
<reference evidence="29" key="1">
    <citation type="submission" date="2023-08" db="EMBL/GenBank/DDBJ databases">
        <authorList>
            <person name="Chen Y."/>
            <person name="Shah S."/>
            <person name="Dougan E. K."/>
            <person name="Thang M."/>
            <person name="Chan C."/>
        </authorList>
    </citation>
    <scope>NUCLEOTIDE SEQUENCE</scope>
</reference>
<dbReference type="Pfam" id="PF02310">
    <property type="entry name" value="B12-binding"/>
    <property type="match status" value="1"/>
</dbReference>
<dbReference type="SUPFAM" id="SSF56507">
    <property type="entry name" value="Methionine synthase activation domain-like"/>
    <property type="match status" value="1"/>
</dbReference>
<evidence type="ECO:0000256" key="4">
    <source>
        <dbReference type="ARBA" id="ARBA00010398"/>
    </source>
</evidence>
<dbReference type="SMART" id="SM01018">
    <property type="entry name" value="B12-binding_2"/>
    <property type="match status" value="1"/>
</dbReference>
<dbReference type="FunFam" id="3.20.20.330:FF:000001">
    <property type="entry name" value="Methionine synthase"/>
    <property type="match status" value="2"/>
</dbReference>
<feature type="domain" description="Pterin-binding" evidence="25">
    <location>
        <begin position="345"/>
        <end position="606"/>
    </location>
</feature>
<dbReference type="EMBL" id="CAUJNA010003636">
    <property type="protein sequence ID" value="CAJ1406548.1"/>
    <property type="molecule type" value="Genomic_DNA"/>
</dbReference>
<dbReference type="GO" id="GO:0046653">
    <property type="term" value="P:tetrahydrofolate metabolic process"/>
    <property type="evidence" value="ECO:0007669"/>
    <property type="project" value="TreeGrafter"/>
</dbReference>
<dbReference type="InterPro" id="IPR003726">
    <property type="entry name" value="HCY_dom"/>
</dbReference>
<keyword evidence="22" id="KW-1133">Transmembrane helix</keyword>
<feature type="region of interest" description="Disordered" evidence="21">
    <location>
        <begin position="2718"/>
        <end position="2739"/>
    </location>
</feature>
<dbReference type="PROSITE" id="PS50972">
    <property type="entry name" value="PTERIN_BINDING"/>
    <property type="match status" value="2"/>
</dbReference>
<evidence type="ECO:0000256" key="3">
    <source>
        <dbReference type="ARBA" id="ARBA00005178"/>
    </source>
</evidence>
<comment type="pathway">
    <text evidence="3">Amino-acid biosynthesis; L-methionine biosynthesis via de novo pathway; L-methionine from L-homocysteine (MetH route): step 1/1.</text>
</comment>
<evidence type="ECO:0000256" key="18">
    <source>
        <dbReference type="ARBA" id="ARBA00031040"/>
    </source>
</evidence>
<dbReference type="SUPFAM" id="SSF47644">
    <property type="entry name" value="Methionine synthase domain"/>
    <property type="match status" value="1"/>
</dbReference>
<feature type="binding site" evidence="19">
    <location>
        <position position="234"/>
    </location>
    <ligand>
        <name>Zn(2+)</name>
        <dbReference type="ChEBI" id="CHEBI:29105"/>
    </ligand>
</feature>
<keyword evidence="15" id="KW-0486">Methionine biosynthesis</keyword>
<dbReference type="Gene3D" id="3.20.20.20">
    <property type="entry name" value="Dihydropteroate synthase-like"/>
    <property type="match status" value="2"/>
</dbReference>
<evidence type="ECO:0000256" key="7">
    <source>
        <dbReference type="ARBA" id="ARBA00022605"/>
    </source>
</evidence>
<dbReference type="PROSITE" id="PS51332">
    <property type="entry name" value="B12_BINDING"/>
    <property type="match status" value="1"/>
</dbReference>